<evidence type="ECO:0000313" key="1">
    <source>
        <dbReference type="EMBL" id="GMI08664.1"/>
    </source>
</evidence>
<dbReference type="Proteomes" id="UP001165122">
    <property type="component" value="Unassembled WGS sequence"/>
</dbReference>
<keyword evidence="2" id="KW-1185">Reference proteome</keyword>
<name>A0A9W7F9Z7_9STRA</name>
<comment type="caution">
    <text evidence="1">The sequence shown here is derived from an EMBL/GenBank/DDBJ whole genome shotgun (WGS) entry which is preliminary data.</text>
</comment>
<accession>A0A9W7F9Z7</accession>
<protein>
    <submittedName>
        <fullName evidence="1">Uncharacterized protein</fullName>
    </submittedName>
</protein>
<proteinExistence type="predicted"/>
<dbReference type="AlphaFoldDB" id="A0A9W7F9Z7"/>
<dbReference type="EMBL" id="BRXW01000127">
    <property type="protein sequence ID" value="GMI08664.1"/>
    <property type="molecule type" value="Genomic_DNA"/>
</dbReference>
<evidence type="ECO:0000313" key="2">
    <source>
        <dbReference type="Proteomes" id="UP001165122"/>
    </source>
</evidence>
<organism evidence="1 2">
    <name type="scientific">Triparma laevis f. longispina</name>
    <dbReference type="NCBI Taxonomy" id="1714387"/>
    <lineage>
        <taxon>Eukaryota</taxon>
        <taxon>Sar</taxon>
        <taxon>Stramenopiles</taxon>
        <taxon>Ochrophyta</taxon>
        <taxon>Bolidophyceae</taxon>
        <taxon>Parmales</taxon>
        <taxon>Triparmaceae</taxon>
        <taxon>Triparma</taxon>
    </lineage>
</organism>
<gene>
    <name evidence="1" type="ORF">TrLO_g12655</name>
</gene>
<reference evidence="2" key="1">
    <citation type="journal article" date="2023" name="Commun. Biol.">
        <title>Genome analysis of Parmales, the sister group of diatoms, reveals the evolutionary specialization of diatoms from phago-mixotrophs to photoautotrophs.</title>
        <authorList>
            <person name="Ban H."/>
            <person name="Sato S."/>
            <person name="Yoshikawa S."/>
            <person name="Yamada K."/>
            <person name="Nakamura Y."/>
            <person name="Ichinomiya M."/>
            <person name="Sato N."/>
            <person name="Blanc-Mathieu R."/>
            <person name="Endo H."/>
            <person name="Kuwata A."/>
            <person name="Ogata H."/>
        </authorList>
    </citation>
    <scope>NUCLEOTIDE SEQUENCE [LARGE SCALE GENOMIC DNA]</scope>
    <source>
        <strain evidence="2">NIES 3700</strain>
    </source>
</reference>
<sequence length="128" mass="14248">MKTSQSLSEPAAAAKPASHCAFPGCTVTPTKTGFRCKETRYCSKEHQGNEEAYLRRKEVFDVLEFGNASEVGPDLPLEQHMITRSEDLVKLRTLAKLCSLEGRRAIMLGILMMRGDTISERRKGTRSS</sequence>